<dbReference type="EMBL" id="DS028095">
    <property type="protein sequence ID" value="KMP05337.1"/>
    <property type="molecule type" value="Genomic_DNA"/>
</dbReference>
<feature type="compositionally biased region" description="Polar residues" evidence="1">
    <location>
        <begin position="569"/>
        <end position="582"/>
    </location>
</feature>
<dbReference type="PANTHER" id="PTHR11566">
    <property type="entry name" value="DYNAMIN"/>
    <property type="match status" value="1"/>
</dbReference>
<dbReference type="STRING" id="404692.A0A0J7B5Z0"/>
<dbReference type="GO" id="GO:0003924">
    <property type="term" value="F:GTPase activity"/>
    <property type="evidence" value="ECO:0007669"/>
    <property type="project" value="InterPro"/>
</dbReference>
<dbReference type="PROSITE" id="PS51388">
    <property type="entry name" value="GED"/>
    <property type="match status" value="1"/>
</dbReference>
<reference evidence="4" key="1">
    <citation type="journal article" date="2010" name="Genome Res.">
        <title>Population genomic sequencing of Coccidioides fungi reveals recent hybridization and transposon control.</title>
        <authorList>
            <person name="Neafsey D.E."/>
            <person name="Barker B.M."/>
            <person name="Sharpton T.J."/>
            <person name="Stajich J.E."/>
            <person name="Park D.J."/>
            <person name="Whiston E."/>
            <person name="Hung C.-Y."/>
            <person name="McMahan C."/>
            <person name="White J."/>
            <person name="Sykes S."/>
            <person name="Heiman D."/>
            <person name="Young S."/>
            <person name="Zeng Q."/>
            <person name="Abouelleil A."/>
            <person name="Aftuck L."/>
            <person name="Bessette D."/>
            <person name="Brown A."/>
            <person name="FitzGerald M."/>
            <person name="Lui A."/>
            <person name="Macdonald J.P."/>
            <person name="Priest M."/>
            <person name="Orbach M.J."/>
            <person name="Galgiani J.N."/>
            <person name="Kirkland T.N."/>
            <person name="Cole G.T."/>
            <person name="Birren B.W."/>
            <person name="Henn M.R."/>
            <person name="Taylor J.W."/>
            <person name="Rounsley S.D."/>
        </authorList>
    </citation>
    <scope>NUCLEOTIDE SEQUENCE [LARGE SCALE GENOMIC DNA]</scope>
    <source>
        <strain evidence="4">RMSCC 2394</strain>
    </source>
</reference>
<accession>A0A0J7B5Z0</accession>
<sequence length="673" mass="75736">MVAFQITSAGASITSSLQLIRYRDSQSKEQSVEALKTCCEELKQTKKSYSDKMDKVNPLLYAGILFSLQKAACDAKYDMESSIGLGLLETPIPDYYLTQRRQSWRQTTPQPHLTMVDLSGLFEAGNRDQSKEDARMVKSLILSYMESPRSIILAVVSAKSDFALQSVTKHARRLDPAGIRTLGLITKPDTLDQGSDSERAYLELAQNKDVKFRLGWHVLHNRDFSMRYASTAEQDQTESEFFSKGVWTSLNPIHAGITALRPRLSHILLEKLGASRATLQEQHQYLLQAAVAGMYDGPFFGSAHTDEGYKKCLRAVVQNTLLSFTDKMKERGHSVRIVEEAKDDDSLPKEVSRATYAEKVKRLMVRSRSYNILNTSYFMVNSALDYTTDEETAGALQHEIILPRLYELRKSLQRKVVEILELHKSGHPITYNHYLMENVQKAQAARRKRQLEKVLKSFFGTQSADDILYTVNVNNLLSQLVESTEADMDCYAAYAATDMMEVYYKKVVDDISILAIEKCLIEQLPTLFTPETVFALTDDITKRITSESEESVTEWTCSTERLQVLETGQENLSFGSDSSSPTNGGGMGWPDLSEVLSPAEELPEAPATEPMPDTEPEHTPETEPEPEPEEPRPEELADDAQPFELPSLCSSTKGKKKKKNKVSEPHPGFVTWE</sequence>
<evidence type="ECO:0000313" key="3">
    <source>
        <dbReference type="EMBL" id="KMP05337.1"/>
    </source>
</evidence>
<evidence type="ECO:0000256" key="1">
    <source>
        <dbReference type="SAM" id="MobiDB-lite"/>
    </source>
</evidence>
<feature type="compositionally biased region" description="Low complexity" evidence="1">
    <location>
        <begin position="592"/>
        <end position="611"/>
    </location>
</feature>
<dbReference type="GO" id="GO:0048312">
    <property type="term" value="P:intracellular distribution of mitochondria"/>
    <property type="evidence" value="ECO:0007669"/>
    <property type="project" value="TreeGrafter"/>
</dbReference>
<dbReference type="GO" id="GO:0005874">
    <property type="term" value="C:microtubule"/>
    <property type="evidence" value="ECO:0007669"/>
    <property type="project" value="TreeGrafter"/>
</dbReference>
<dbReference type="GO" id="GO:0008017">
    <property type="term" value="F:microtubule binding"/>
    <property type="evidence" value="ECO:0007669"/>
    <property type="project" value="TreeGrafter"/>
</dbReference>
<dbReference type="Gene3D" id="3.40.50.300">
    <property type="entry name" value="P-loop containing nucleotide triphosphate hydrolases"/>
    <property type="match status" value="1"/>
</dbReference>
<dbReference type="GO" id="GO:0005525">
    <property type="term" value="F:GTP binding"/>
    <property type="evidence" value="ECO:0007669"/>
    <property type="project" value="InterPro"/>
</dbReference>
<dbReference type="AlphaFoldDB" id="A0A0J7B5Z0"/>
<protein>
    <submittedName>
        <fullName evidence="3">Interferon-induced GTP-binding protein Mx2</fullName>
    </submittedName>
</protein>
<dbReference type="SMART" id="SM00053">
    <property type="entry name" value="DYNc"/>
    <property type="match status" value="1"/>
</dbReference>
<evidence type="ECO:0000259" key="2">
    <source>
        <dbReference type="PROSITE" id="PS51388"/>
    </source>
</evidence>
<dbReference type="InterPro" id="IPR027417">
    <property type="entry name" value="P-loop_NTPase"/>
</dbReference>
<feature type="region of interest" description="Disordered" evidence="1">
    <location>
        <begin position="569"/>
        <end position="673"/>
    </location>
</feature>
<dbReference type="GO" id="GO:0006897">
    <property type="term" value="P:endocytosis"/>
    <property type="evidence" value="ECO:0007669"/>
    <property type="project" value="TreeGrafter"/>
</dbReference>
<dbReference type="PRINTS" id="PR00195">
    <property type="entry name" value="DYNAMIN"/>
</dbReference>
<evidence type="ECO:0000313" key="4">
    <source>
        <dbReference type="Proteomes" id="UP000054565"/>
    </source>
</evidence>
<dbReference type="InterPro" id="IPR045063">
    <property type="entry name" value="Dynamin_N"/>
</dbReference>
<dbReference type="GO" id="GO:0016020">
    <property type="term" value="C:membrane"/>
    <property type="evidence" value="ECO:0007669"/>
    <property type="project" value="TreeGrafter"/>
</dbReference>
<feature type="domain" description="GED" evidence="2">
    <location>
        <begin position="484"/>
        <end position="580"/>
    </location>
</feature>
<dbReference type="PANTHER" id="PTHR11566:SF21">
    <property type="entry name" value="DYNAMIN RELATED PROTEIN 1, ISOFORM A"/>
    <property type="match status" value="1"/>
</dbReference>
<dbReference type="InterPro" id="IPR001401">
    <property type="entry name" value="Dynamin_GTPase"/>
</dbReference>
<gene>
    <name evidence="3" type="ORF">CIRG_05018</name>
</gene>
<dbReference type="Pfam" id="PF00350">
    <property type="entry name" value="Dynamin_N"/>
    <property type="match status" value="1"/>
</dbReference>
<name>A0A0J7B5Z0_COCIT</name>
<dbReference type="InterPro" id="IPR022812">
    <property type="entry name" value="Dynamin"/>
</dbReference>
<proteinExistence type="predicted"/>
<organism evidence="3 4">
    <name type="scientific">Coccidioides immitis RMSCC 2394</name>
    <dbReference type="NCBI Taxonomy" id="404692"/>
    <lineage>
        <taxon>Eukaryota</taxon>
        <taxon>Fungi</taxon>
        <taxon>Dikarya</taxon>
        <taxon>Ascomycota</taxon>
        <taxon>Pezizomycotina</taxon>
        <taxon>Eurotiomycetes</taxon>
        <taxon>Eurotiomycetidae</taxon>
        <taxon>Onygenales</taxon>
        <taxon>Onygenaceae</taxon>
        <taxon>Coccidioides</taxon>
    </lineage>
</organism>
<dbReference type="SUPFAM" id="SSF52540">
    <property type="entry name" value="P-loop containing nucleoside triphosphate hydrolases"/>
    <property type="match status" value="1"/>
</dbReference>
<dbReference type="GO" id="GO:0005739">
    <property type="term" value="C:mitochondrion"/>
    <property type="evidence" value="ECO:0007669"/>
    <property type="project" value="TreeGrafter"/>
</dbReference>
<dbReference type="GO" id="GO:0000266">
    <property type="term" value="P:mitochondrial fission"/>
    <property type="evidence" value="ECO:0007669"/>
    <property type="project" value="TreeGrafter"/>
</dbReference>
<dbReference type="Proteomes" id="UP000054565">
    <property type="component" value="Unassembled WGS sequence"/>
</dbReference>
<dbReference type="GO" id="GO:0016559">
    <property type="term" value="P:peroxisome fission"/>
    <property type="evidence" value="ECO:0007669"/>
    <property type="project" value="TreeGrafter"/>
</dbReference>
<dbReference type="InterPro" id="IPR020850">
    <property type="entry name" value="GED_dom"/>
</dbReference>